<evidence type="ECO:0000313" key="4">
    <source>
        <dbReference type="EMBL" id="KAG2891860.1"/>
    </source>
</evidence>
<gene>
    <name evidence="2" type="ORF">PC113_g23472</name>
    <name evidence="4" type="ORF">PC115_g19051</name>
    <name evidence="3" type="ORF">PC117_g26456</name>
    <name evidence="5" type="ORF">PC118_g18981</name>
    <name evidence="6" type="ORF">PC129_g18424</name>
</gene>
<reference evidence="6" key="1">
    <citation type="submission" date="2018-05" db="EMBL/GenBank/DDBJ databases">
        <title>Effector identification in a new, highly contiguous assembly of the strawberry crown rot pathogen Phytophthora cactorum.</title>
        <authorList>
            <person name="Armitage A.D."/>
            <person name="Nellist C.F."/>
            <person name="Bates H."/>
            <person name="Vickerstaff R.J."/>
            <person name="Harrison R.J."/>
        </authorList>
    </citation>
    <scope>NUCLEOTIDE SEQUENCE</scope>
    <source>
        <strain evidence="2">15-7</strain>
        <strain evidence="4">4032</strain>
        <strain evidence="3">4040</strain>
        <strain evidence="5">P415</strain>
        <strain evidence="6">P421</strain>
    </source>
</reference>
<dbReference type="EMBL" id="RCMG01002208">
    <property type="protein sequence ID" value="KAG2813164.1"/>
    <property type="molecule type" value="Genomic_DNA"/>
</dbReference>
<feature type="region of interest" description="Disordered" evidence="1">
    <location>
        <begin position="1"/>
        <end position="50"/>
    </location>
</feature>
<sequence>MFGQGQGAVAGGGGAQAPQAAVPAAQAASPQAADRRTFGSNKPPKYDEEGGFDLYKAMLRSYLTQ</sequence>
<comment type="caution">
    <text evidence="6">The sequence shown here is derived from an EMBL/GenBank/DDBJ whole genome shotgun (WGS) entry which is preliminary data.</text>
</comment>
<dbReference type="EMBL" id="RCMK01002464">
    <property type="protein sequence ID" value="KAG2881082.1"/>
    <property type="molecule type" value="Genomic_DNA"/>
</dbReference>
<name>A0A8T1HF26_9STRA</name>
<dbReference type="AlphaFoldDB" id="A0A8T1HF26"/>
<evidence type="ECO:0000313" key="3">
    <source>
        <dbReference type="EMBL" id="KAG2881082.1"/>
    </source>
</evidence>
<feature type="compositionally biased region" description="Gly residues" evidence="1">
    <location>
        <begin position="1"/>
        <end position="15"/>
    </location>
</feature>
<protein>
    <submittedName>
        <fullName evidence="6">Uncharacterized protein</fullName>
    </submittedName>
</protein>
<organism evidence="6 7">
    <name type="scientific">Phytophthora cactorum</name>
    <dbReference type="NCBI Taxonomy" id="29920"/>
    <lineage>
        <taxon>Eukaryota</taxon>
        <taxon>Sar</taxon>
        <taxon>Stramenopiles</taxon>
        <taxon>Oomycota</taxon>
        <taxon>Peronosporomycetes</taxon>
        <taxon>Peronosporales</taxon>
        <taxon>Peronosporaceae</taxon>
        <taxon>Phytophthora</taxon>
    </lineage>
</organism>
<accession>A0A8T1HF26</accession>
<proteinExistence type="predicted"/>
<dbReference type="Proteomes" id="UP000697107">
    <property type="component" value="Unassembled WGS sequence"/>
</dbReference>
<evidence type="ECO:0000256" key="1">
    <source>
        <dbReference type="SAM" id="MobiDB-lite"/>
    </source>
</evidence>
<dbReference type="EMBL" id="RCML01000986">
    <property type="protein sequence ID" value="KAG2966764.1"/>
    <property type="molecule type" value="Genomic_DNA"/>
</dbReference>
<evidence type="ECO:0000313" key="2">
    <source>
        <dbReference type="EMBL" id="KAG2813164.1"/>
    </source>
</evidence>
<dbReference type="Proteomes" id="UP000736787">
    <property type="component" value="Unassembled WGS sequence"/>
</dbReference>
<dbReference type="Proteomes" id="UP000760860">
    <property type="component" value="Unassembled WGS sequence"/>
</dbReference>
<dbReference type="Proteomes" id="UP000774804">
    <property type="component" value="Unassembled WGS sequence"/>
</dbReference>
<evidence type="ECO:0000313" key="7">
    <source>
        <dbReference type="Proteomes" id="UP000760860"/>
    </source>
</evidence>
<dbReference type="EMBL" id="RCMV01001073">
    <property type="protein sequence ID" value="KAG3210586.1"/>
    <property type="molecule type" value="Genomic_DNA"/>
</dbReference>
<feature type="compositionally biased region" description="Low complexity" evidence="1">
    <location>
        <begin position="16"/>
        <end position="32"/>
    </location>
</feature>
<evidence type="ECO:0000313" key="5">
    <source>
        <dbReference type="EMBL" id="KAG2966764.1"/>
    </source>
</evidence>
<dbReference type="Proteomes" id="UP000735874">
    <property type="component" value="Unassembled WGS sequence"/>
</dbReference>
<dbReference type="EMBL" id="RCMI01001042">
    <property type="protein sequence ID" value="KAG2891860.1"/>
    <property type="molecule type" value="Genomic_DNA"/>
</dbReference>
<evidence type="ECO:0000313" key="6">
    <source>
        <dbReference type="EMBL" id="KAG3210586.1"/>
    </source>
</evidence>